<name>D5EXJ9_XYLR2</name>
<keyword evidence="3" id="KW-1185">Reference proteome</keyword>
<dbReference type="AlphaFoldDB" id="D5EXJ9"/>
<sequence length="219" mass="24577">MPKNVIFAREKMIFAMDTEKKEIEMKVRSSQACIRDGYQLYSANFRKIFRATWWLAIGFALLAAVAQALPVLISPTLLLPASILAIVAVGLWLAAAKWRLKKLQMLPPVTLRYGSWLAHVGKLLLVSIVCLVIVAALALLTTLPTVILITANWQSQVGMLYGDPSGMPENVKWLSIAVFAIAGFIQAYVWLTMVLPMYLVKISMYMQDKEKEEFNKKTI</sequence>
<keyword evidence="1" id="KW-0472">Membrane</keyword>
<proteinExistence type="predicted"/>
<feature type="transmembrane region" description="Helical" evidence="1">
    <location>
        <begin position="51"/>
        <end position="71"/>
    </location>
</feature>
<gene>
    <name evidence="2" type="ordered locus">PRU_0456</name>
</gene>
<feature type="transmembrane region" description="Helical" evidence="1">
    <location>
        <begin position="123"/>
        <end position="153"/>
    </location>
</feature>
<protein>
    <recommendedName>
        <fullName evidence="4">DUF975 family protein</fullName>
    </recommendedName>
</protein>
<dbReference type="STRING" id="264731.PRU_0456"/>
<evidence type="ECO:0000256" key="1">
    <source>
        <dbReference type="SAM" id="Phobius"/>
    </source>
</evidence>
<dbReference type="HOGENOM" id="CLU_1260497_0_0_10"/>
<organism evidence="2 3">
    <name type="scientific">Xylanibacter ruminicola (strain ATCC 19189 / DSM 19721 / CIP 105475 / JCM 8958 / 23)</name>
    <name type="common">Prevotella ruminicola</name>
    <dbReference type="NCBI Taxonomy" id="264731"/>
    <lineage>
        <taxon>Bacteria</taxon>
        <taxon>Pseudomonadati</taxon>
        <taxon>Bacteroidota</taxon>
        <taxon>Bacteroidia</taxon>
        <taxon>Bacteroidales</taxon>
        <taxon>Prevotellaceae</taxon>
        <taxon>Xylanibacter</taxon>
    </lineage>
</organism>
<dbReference type="KEGG" id="pru:PRU_0456"/>
<keyword evidence="1" id="KW-1133">Transmembrane helix</keyword>
<feature type="transmembrane region" description="Helical" evidence="1">
    <location>
        <begin position="77"/>
        <end position="95"/>
    </location>
</feature>
<accession>D5EXJ9</accession>
<evidence type="ECO:0000313" key="2">
    <source>
        <dbReference type="EMBL" id="ADE81836.1"/>
    </source>
</evidence>
<dbReference type="Proteomes" id="UP000000927">
    <property type="component" value="Chromosome"/>
</dbReference>
<feature type="transmembrane region" description="Helical" evidence="1">
    <location>
        <begin position="173"/>
        <end position="200"/>
    </location>
</feature>
<dbReference type="EMBL" id="CP002006">
    <property type="protein sequence ID" value="ADE81836.1"/>
    <property type="molecule type" value="Genomic_DNA"/>
</dbReference>
<evidence type="ECO:0000313" key="3">
    <source>
        <dbReference type="Proteomes" id="UP000000927"/>
    </source>
</evidence>
<evidence type="ECO:0008006" key="4">
    <source>
        <dbReference type="Google" id="ProtNLM"/>
    </source>
</evidence>
<keyword evidence="1" id="KW-0812">Transmembrane</keyword>
<reference evidence="2 3" key="1">
    <citation type="journal article" date="2010" name="Microb. Ecol.">
        <title>Comparative genome analysis of Prevotella ruminicola and Prevotella bryantii: insights into their environmental niche.</title>
        <authorList>
            <consortium name="North American Consortium for Rumen Bacteria"/>
            <person name="Purushe J."/>
            <person name="Fouts D.E."/>
            <person name="Morrison M."/>
            <person name="White B.A."/>
            <person name="Mackie R.I."/>
            <person name="Coutinho P.M."/>
            <person name="Henrissat B."/>
            <person name="Nelson K.E."/>
        </authorList>
    </citation>
    <scope>NUCLEOTIDE SEQUENCE [LARGE SCALE GENOMIC DNA]</scope>
    <source>
        <strain evidence="3">ATCC 19189 / JCM 8958 / 23</strain>
    </source>
</reference>